<keyword evidence="4" id="KW-0677">Repeat</keyword>
<evidence type="ECO:0000256" key="6">
    <source>
        <dbReference type="ARBA" id="ARBA00023136"/>
    </source>
</evidence>
<dbReference type="GO" id="GO:0006813">
    <property type="term" value="P:potassium ion transport"/>
    <property type="evidence" value="ECO:0007669"/>
    <property type="project" value="InterPro"/>
</dbReference>
<evidence type="ECO:0000259" key="8">
    <source>
        <dbReference type="PROSITE" id="PS51202"/>
    </source>
</evidence>
<feature type="transmembrane region" description="Helical" evidence="7">
    <location>
        <begin position="404"/>
        <end position="433"/>
    </location>
</feature>
<dbReference type="AlphaFoldDB" id="A0A0P1HF41"/>
<dbReference type="InterPro" id="IPR051679">
    <property type="entry name" value="DASS-Related_Transporters"/>
</dbReference>
<dbReference type="EMBL" id="CYSR01000040">
    <property type="protein sequence ID" value="CUI02191.1"/>
    <property type="molecule type" value="Genomic_DNA"/>
</dbReference>
<dbReference type="Gene3D" id="3.30.70.1450">
    <property type="entry name" value="Regulator of K+ conductance, C-terminal domain"/>
    <property type="match status" value="2"/>
</dbReference>
<keyword evidence="2" id="KW-0813">Transport</keyword>
<feature type="transmembrane region" description="Helical" evidence="7">
    <location>
        <begin position="475"/>
        <end position="500"/>
    </location>
</feature>
<feature type="transmembrane region" description="Helical" evidence="7">
    <location>
        <begin position="572"/>
        <end position="592"/>
    </location>
</feature>
<evidence type="ECO:0000256" key="5">
    <source>
        <dbReference type="ARBA" id="ARBA00022989"/>
    </source>
</evidence>
<dbReference type="STRING" id="1396826.PHA8399_04355"/>
<dbReference type="InterPro" id="IPR031312">
    <property type="entry name" value="Na/sul_symport_CS"/>
</dbReference>
<dbReference type="Pfam" id="PF03600">
    <property type="entry name" value="CitMHS"/>
    <property type="match status" value="1"/>
</dbReference>
<evidence type="ECO:0000256" key="7">
    <source>
        <dbReference type="SAM" id="Phobius"/>
    </source>
</evidence>
<keyword evidence="6 7" id="KW-0472">Membrane</keyword>
<proteinExistence type="predicted"/>
<dbReference type="PANTHER" id="PTHR43652">
    <property type="entry name" value="BASIC AMINO ACID ANTIPORTER YFCC-RELATED"/>
    <property type="match status" value="1"/>
</dbReference>
<feature type="transmembrane region" description="Helical" evidence="7">
    <location>
        <begin position="96"/>
        <end position="113"/>
    </location>
</feature>
<evidence type="ECO:0000256" key="4">
    <source>
        <dbReference type="ARBA" id="ARBA00022737"/>
    </source>
</evidence>
<dbReference type="Pfam" id="PF02080">
    <property type="entry name" value="TrkA_C"/>
    <property type="match status" value="1"/>
</dbReference>
<comment type="subcellular location">
    <subcellularLocation>
        <location evidence="1">Membrane</location>
        <topology evidence="1">Multi-pass membrane protein</topology>
    </subcellularLocation>
</comment>
<feature type="transmembrane region" description="Helical" evidence="7">
    <location>
        <begin position="534"/>
        <end position="552"/>
    </location>
</feature>
<name>A0A0P1HF41_9RHOB</name>
<gene>
    <name evidence="9" type="ORF">PHA8399_04355</name>
</gene>
<evidence type="ECO:0000256" key="2">
    <source>
        <dbReference type="ARBA" id="ARBA00022448"/>
    </source>
</evidence>
<feature type="transmembrane region" description="Helical" evidence="7">
    <location>
        <begin position="147"/>
        <end position="166"/>
    </location>
</feature>
<evidence type="ECO:0000313" key="10">
    <source>
        <dbReference type="Proteomes" id="UP000051326"/>
    </source>
</evidence>
<dbReference type="PROSITE" id="PS51202">
    <property type="entry name" value="RCK_C"/>
    <property type="match status" value="2"/>
</dbReference>
<organism evidence="9 10">
    <name type="scientific">Leisingera aquaemixtae</name>
    <dbReference type="NCBI Taxonomy" id="1396826"/>
    <lineage>
        <taxon>Bacteria</taxon>
        <taxon>Pseudomonadati</taxon>
        <taxon>Pseudomonadota</taxon>
        <taxon>Alphaproteobacteria</taxon>
        <taxon>Rhodobacterales</taxon>
        <taxon>Roseobacteraceae</taxon>
        <taxon>Leisingera</taxon>
    </lineage>
</organism>
<keyword evidence="5 7" id="KW-1133">Transmembrane helix</keyword>
<accession>A0A0P1HF41</accession>
<protein>
    <submittedName>
        <fullName evidence="9">Transporter, divalent anion:Na+ symporter (DASS) family</fullName>
    </submittedName>
</protein>
<feature type="domain" description="RCK C-terminal" evidence="8">
    <location>
        <begin position="212"/>
        <end position="297"/>
    </location>
</feature>
<dbReference type="SUPFAM" id="SSF116726">
    <property type="entry name" value="TrkA C-terminal domain-like"/>
    <property type="match status" value="2"/>
</dbReference>
<dbReference type="GO" id="GO:0005886">
    <property type="term" value="C:plasma membrane"/>
    <property type="evidence" value="ECO:0007669"/>
    <property type="project" value="TreeGrafter"/>
</dbReference>
<dbReference type="PANTHER" id="PTHR43652:SF2">
    <property type="entry name" value="BASIC AMINO ACID ANTIPORTER YFCC-RELATED"/>
    <property type="match status" value="1"/>
</dbReference>
<dbReference type="Proteomes" id="UP000051326">
    <property type="component" value="Unassembled WGS sequence"/>
</dbReference>
<dbReference type="InterPro" id="IPR004680">
    <property type="entry name" value="Cit_transptr-like_dom"/>
</dbReference>
<feature type="transmembrane region" description="Helical" evidence="7">
    <location>
        <begin position="178"/>
        <end position="200"/>
    </location>
</feature>
<dbReference type="InterPro" id="IPR006037">
    <property type="entry name" value="RCK_C"/>
</dbReference>
<dbReference type="GO" id="GO:0008324">
    <property type="term" value="F:monoatomic cation transmembrane transporter activity"/>
    <property type="evidence" value="ECO:0007669"/>
    <property type="project" value="InterPro"/>
</dbReference>
<dbReference type="PROSITE" id="PS01271">
    <property type="entry name" value="NA_SULFATE"/>
    <property type="match status" value="1"/>
</dbReference>
<evidence type="ECO:0000256" key="1">
    <source>
        <dbReference type="ARBA" id="ARBA00004141"/>
    </source>
</evidence>
<feature type="transmembrane region" description="Helical" evidence="7">
    <location>
        <begin position="54"/>
        <end position="76"/>
    </location>
</feature>
<reference evidence="9 10" key="1">
    <citation type="submission" date="2015-09" db="EMBL/GenBank/DDBJ databases">
        <authorList>
            <consortium name="Swine Surveillance"/>
        </authorList>
    </citation>
    <scope>NUCLEOTIDE SEQUENCE [LARGE SCALE GENOMIC DNA]</scope>
    <source>
        <strain evidence="9 10">CECT 8399</strain>
    </source>
</reference>
<feature type="transmembrane region" description="Helical" evidence="7">
    <location>
        <begin position="6"/>
        <end position="24"/>
    </location>
</feature>
<dbReference type="RefSeq" id="WP_058288135.1">
    <property type="nucleotide sequence ID" value="NZ_CYSR01000040.1"/>
</dbReference>
<feature type="transmembrane region" description="Helical" evidence="7">
    <location>
        <begin position="506"/>
        <end position="527"/>
    </location>
</feature>
<evidence type="ECO:0000256" key="3">
    <source>
        <dbReference type="ARBA" id="ARBA00022692"/>
    </source>
</evidence>
<sequence>MFIDPGNFAPALALALTVMVFAAFASERWPADLVAFTGACAALALGLVSTEDVLAALANPAPATIGVMFILSAALVRTGVLEGLTSFMARMAKRHAVLAVAAFFATAAAASAVLNNTPVVMVLIPVAIGLARQAGTVPSKLLIPLSYSVILGGTVTMIGTSTNLLVDGVARGLGMVPFGLFEIAPLGLAVALAGGGFLTLAGRHLLPERVTVTAQTAEREAKSWLVDVFIPAGSPLIGAPPLTALELTRGGTRVIDVVRGDASLRRDLAAVRLEAGDIVVLKARDSALMAFSEGTARGAGIPDLESGRTRLSQTAELLVGPGSKAVGRTLGRLRWRRRFGVYPLALHRKGASAGRRLENTVLRVGDTLLVEGTLADIQRLALEQSLVRLVQRQARAFRHRKAPLAVAILLGVVVLAGFNAAPILALALIGAALVMLTRCIEPDEAFSAVDGRLLILIVSMLVIGRALDSSGAVELIVGALKPLMALAGPWVALAIVYAVTSVLTEVLTNSAIAVIMTPLAAGLAAALGVDPRPFVVAVMFAASASFATPIGYQTNTLVYGAGGYKFADFLRIGVPMNIVTGAVTVLLIPLLWPLA</sequence>
<feature type="domain" description="RCK C-terminal" evidence="8">
    <location>
        <begin position="302"/>
        <end position="386"/>
    </location>
</feature>
<keyword evidence="3 7" id="KW-0812">Transmembrane</keyword>
<evidence type="ECO:0000313" key="9">
    <source>
        <dbReference type="EMBL" id="CUI02191.1"/>
    </source>
</evidence>
<dbReference type="InterPro" id="IPR036721">
    <property type="entry name" value="RCK_C_sf"/>
</dbReference>